<evidence type="ECO:0000256" key="2">
    <source>
        <dbReference type="ARBA" id="ARBA00008479"/>
    </source>
</evidence>
<feature type="compositionally biased region" description="Basic and acidic residues" evidence="5">
    <location>
        <begin position="227"/>
        <end position="243"/>
    </location>
</feature>
<dbReference type="PANTHER" id="PTHR13243:SF1">
    <property type="entry name" value="NUCLEOLAR PROTEIN 16"/>
    <property type="match status" value="1"/>
</dbReference>
<organism evidence="6 7">
    <name type="scientific">Octopus vulgaris</name>
    <name type="common">Common octopus</name>
    <dbReference type="NCBI Taxonomy" id="6645"/>
    <lineage>
        <taxon>Eukaryota</taxon>
        <taxon>Metazoa</taxon>
        <taxon>Spiralia</taxon>
        <taxon>Lophotrochozoa</taxon>
        <taxon>Mollusca</taxon>
        <taxon>Cephalopoda</taxon>
        <taxon>Coleoidea</taxon>
        <taxon>Octopodiformes</taxon>
        <taxon>Octopoda</taxon>
        <taxon>Incirrata</taxon>
        <taxon>Octopodidae</taxon>
        <taxon>Octopus</taxon>
    </lineage>
</organism>
<reference evidence="6" key="1">
    <citation type="submission" date="2023-08" db="EMBL/GenBank/DDBJ databases">
        <authorList>
            <person name="Alioto T."/>
            <person name="Alioto T."/>
            <person name="Gomez Garrido J."/>
        </authorList>
    </citation>
    <scope>NUCLEOTIDE SEQUENCE</scope>
</reference>
<comment type="similarity">
    <text evidence="2">Belongs to the NOP16 family.</text>
</comment>
<accession>A0AA36ALK8</accession>
<evidence type="ECO:0000256" key="3">
    <source>
        <dbReference type="ARBA" id="ARBA00015522"/>
    </source>
</evidence>
<dbReference type="InterPro" id="IPR019002">
    <property type="entry name" value="Ribosome_biogenesis_Nop16"/>
</dbReference>
<protein>
    <recommendedName>
        <fullName evidence="3">Nucleolar protein 16</fullName>
    </recommendedName>
</protein>
<name>A0AA36ALK8_OCTVU</name>
<evidence type="ECO:0000256" key="5">
    <source>
        <dbReference type="SAM" id="MobiDB-lite"/>
    </source>
</evidence>
<evidence type="ECO:0000313" key="7">
    <source>
        <dbReference type="Proteomes" id="UP001162480"/>
    </source>
</evidence>
<comment type="subcellular location">
    <subcellularLocation>
        <location evidence="1">Nucleus</location>
        <location evidence="1">Nucleolus</location>
    </subcellularLocation>
</comment>
<proteinExistence type="inferred from homology"/>
<dbReference type="PANTHER" id="PTHR13243">
    <property type="entry name" value="HSPC111 PROTEIN-RELATED"/>
    <property type="match status" value="1"/>
</dbReference>
<dbReference type="Proteomes" id="UP001162480">
    <property type="component" value="Chromosome 2"/>
</dbReference>
<keyword evidence="7" id="KW-1185">Reference proteome</keyword>
<dbReference type="GO" id="GO:0005730">
    <property type="term" value="C:nucleolus"/>
    <property type="evidence" value="ECO:0007669"/>
    <property type="project" value="UniProtKB-SubCell"/>
</dbReference>
<evidence type="ECO:0000313" key="6">
    <source>
        <dbReference type="EMBL" id="CAI9717749.1"/>
    </source>
</evidence>
<dbReference type="AlphaFoldDB" id="A0AA36ALK8"/>
<evidence type="ECO:0000256" key="1">
    <source>
        <dbReference type="ARBA" id="ARBA00004604"/>
    </source>
</evidence>
<keyword evidence="4" id="KW-0539">Nucleus</keyword>
<dbReference type="GO" id="GO:0042273">
    <property type="term" value="P:ribosomal large subunit biogenesis"/>
    <property type="evidence" value="ECO:0007669"/>
    <property type="project" value="TreeGrafter"/>
</dbReference>
<feature type="region of interest" description="Disordered" evidence="5">
    <location>
        <begin position="226"/>
        <end position="251"/>
    </location>
</feature>
<dbReference type="Pfam" id="PF09420">
    <property type="entry name" value="Nop16"/>
    <property type="match status" value="2"/>
</dbReference>
<gene>
    <name evidence="6" type="ORF">OCTVUL_1B008358</name>
</gene>
<evidence type="ECO:0000256" key="4">
    <source>
        <dbReference type="ARBA" id="ARBA00023242"/>
    </source>
</evidence>
<dbReference type="EMBL" id="OX597815">
    <property type="protein sequence ID" value="CAI9717749.1"/>
    <property type="molecule type" value="Genomic_DNA"/>
</dbReference>
<sequence>MDNQNEQICDDCEKVCFRVTKETKYKKLTWIALYAAQQQAMNAGSYNRTVNMPKGVGRKVRSKHSYRYNVNRRQENKKRKKVPSIDCALIKKFWNKGKSSQSNFEDMGLCFNPNKTLPIPSVKDIMGYRSLEAETMEVDKTKKPPRKDFVVKGLEEEANSAGKRPKSMAEEDVKYCILMMEKYGEDYEKMARDYRNYYQDTPNQIKKKINKFKNMEKQYKKYLASRNSEKATTEIDTATKTEMEIETEAQS</sequence>